<dbReference type="GO" id="GO:0005829">
    <property type="term" value="C:cytosol"/>
    <property type="evidence" value="ECO:0007669"/>
    <property type="project" value="TreeGrafter"/>
</dbReference>
<dbReference type="Proteomes" id="UP000002730">
    <property type="component" value="Chromosome"/>
</dbReference>
<dbReference type="Pfam" id="PF13292">
    <property type="entry name" value="DXP_synthase_N"/>
    <property type="match status" value="1"/>
</dbReference>
<dbReference type="FunFam" id="3.40.50.970:FF:000005">
    <property type="entry name" value="1-deoxy-D-xylulose-5-phosphate synthase"/>
    <property type="match status" value="1"/>
</dbReference>
<dbReference type="STRING" id="573061.Clocel_1937"/>
<dbReference type="EMBL" id="CP002160">
    <property type="protein sequence ID" value="ADL51681.1"/>
    <property type="molecule type" value="Genomic_DNA"/>
</dbReference>
<feature type="binding site" evidence="10">
    <location>
        <position position="365"/>
    </location>
    <ligand>
        <name>thiamine diphosphate</name>
        <dbReference type="ChEBI" id="CHEBI:58937"/>
    </ligand>
</feature>
<reference evidence="12 13" key="1">
    <citation type="submission" date="2010-08" db="EMBL/GenBank/DDBJ databases">
        <title>Complete sequence of Clostridium cellulovorans 743B.</title>
        <authorList>
            <consortium name="US DOE Joint Genome Institute"/>
            <person name="Lucas S."/>
            <person name="Copeland A."/>
            <person name="Lapidus A."/>
            <person name="Cheng J.-F."/>
            <person name="Bruce D."/>
            <person name="Goodwin L."/>
            <person name="Pitluck S."/>
            <person name="Chertkov O."/>
            <person name="Detter J.C."/>
            <person name="Han C."/>
            <person name="Tapia R."/>
            <person name="Land M."/>
            <person name="Hauser L."/>
            <person name="Chang Y.-J."/>
            <person name="Jeffries C."/>
            <person name="Kyrpides N."/>
            <person name="Ivanova N."/>
            <person name="Mikhailova N."/>
            <person name="Hemme C.L."/>
            <person name="Woyke T."/>
        </authorList>
    </citation>
    <scope>NUCLEOTIDE SEQUENCE [LARGE SCALE GENOMIC DNA]</scope>
    <source>
        <strain evidence="13">ATCC 35296 / DSM 3052 / OCM 3 / 743B</strain>
    </source>
</reference>
<evidence type="ECO:0000256" key="3">
    <source>
        <dbReference type="ARBA" id="ARBA00011738"/>
    </source>
</evidence>
<dbReference type="NCBIfam" id="NF003933">
    <property type="entry name" value="PRK05444.2-2"/>
    <property type="match status" value="1"/>
</dbReference>
<dbReference type="Pfam" id="PF02779">
    <property type="entry name" value="Transket_pyr"/>
    <property type="match status" value="1"/>
</dbReference>
<keyword evidence="4 10" id="KW-0808">Transferase</keyword>
<evidence type="ECO:0000313" key="12">
    <source>
        <dbReference type="EMBL" id="ADL51681.1"/>
    </source>
</evidence>
<evidence type="ECO:0000259" key="11">
    <source>
        <dbReference type="SMART" id="SM00861"/>
    </source>
</evidence>
<comment type="cofactor">
    <cofactor evidence="10">
        <name>Mg(2+)</name>
        <dbReference type="ChEBI" id="CHEBI:18420"/>
    </cofactor>
    <text evidence="10">Binds 1 Mg(2+) ion per subunit.</text>
</comment>
<dbReference type="NCBIfam" id="TIGR00204">
    <property type="entry name" value="dxs"/>
    <property type="match status" value="1"/>
</dbReference>
<dbReference type="SUPFAM" id="SSF52922">
    <property type="entry name" value="TK C-terminal domain-like"/>
    <property type="match status" value="1"/>
</dbReference>
<dbReference type="Gene3D" id="3.40.50.920">
    <property type="match status" value="1"/>
</dbReference>
<dbReference type="InterPro" id="IPR033248">
    <property type="entry name" value="Transketolase_C"/>
</dbReference>
<comment type="function">
    <text evidence="10">Catalyzes the acyloin condensation reaction between C atoms 2 and 3 of pyruvate and glyceraldehyde 3-phosphate to yield 1-deoxy-D-xylulose-5-phosphate (DXP).</text>
</comment>
<dbReference type="RefSeq" id="WP_010077101.1">
    <property type="nucleotide sequence ID" value="NC_014393.1"/>
</dbReference>
<dbReference type="OrthoDB" id="9803371at2"/>
<sequence length="622" mass="69055">MGNILDSYNNIEQISKMSYNELEQFSEEIRRFLIEKVSKTGGHLASNLGVVELTLSLYKVFDFNIDKLIWDVGHQSYVHKILTGRKDQFDTLRMYGGLSGFPKRSESKYDVFDTGHSSTSISAGIGIARARDILKDNYHVISIIGDGALTGGMALEALNDVGFRKTKMIVILNDNAMSISSNVGGLSVYLGQLRADPNYTRIKKTVHNKLEKSDIGKNIASSMHKIKDGIKNFVIPGMLFENMGLKYFGPVDGHNLKELITVIEAAKNIEGPSIIHVKTIKGKGFRFAEENPNKFHGIDPFNRLTGEVSNKKSETYSNVFGETIVKLAEKDDKIVAVTAAMPDGTSLTNFAKRFPERFFDVGIAEEHAVTMCAGIATCGLKPVFAVYSTFLQRAYDQVLHDVCIQELPVVFAIDRGGIVGNDGETHQGIFDISYLNTIPNMTIMSPKCTKELSYMLAWAIDKNYPIAIRYPRGGDNPSFSLEPLDKFVLGKWEELNSEGEIAIIAVGRMVQTALEVQEILKELEIKTKIISTTFIKPIDTELLDCVIESNMKIITIEDNILIGGLGSTVTQYVNSKNKAIEVLSFGYKDKYICHGDVDTLYRINGLDSNSIARVISESIKEK</sequence>
<dbReference type="GO" id="GO:0000287">
    <property type="term" value="F:magnesium ion binding"/>
    <property type="evidence" value="ECO:0007669"/>
    <property type="project" value="UniProtKB-UniRule"/>
</dbReference>
<dbReference type="InterPro" id="IPR005475">
    <property type="entry name" value="Transketolase-like_Pyr-bd"/>
</dbReference>
<evidence type="ECO:0000256" key="5">
    <source>
        <dbReference type="ARBA" id="ARBA00022723"/>
    </source>
</evidence>
<dbReference type="InterPro" id="IPR020826">
    <property type="entry name" value="Transketolase_BS"/>
</dbReference>
<evidence type="ECO:0000256" key="9">
    <source>
        <dbReference type="ARBA" id="ARBA00023229"/>
    </source>
</evidence>
<dbReference type="AlphaFoldDB" id="D9SLV0"/>
<evidence type="ECO:0000256" key="4">
    <source>
        <dbReference type="ARBA" id="ARBA00022679"/>
    </source>
</evidence>
<evidence type="ECO:0000256" key="8">
    <source>
        <dbReference type="ARBA" id="ARBA00023052"/>
    </source>
</evidence>
<dbReference type="HAMAP" id="MF_00315">
    <property type="entry name" value="DXP_synth"/>
    <property type="match status" value="1"/>
</dbReference>
<gene>
    <name evidence="10" type="primary">dxs</name>
    <name evidence="12" type="ordered locus">Clocel_1937</name>
</gene>
<dbReference type="InterPro" id="IPR029061">
    <property type="entry name" value="THDP-binding"/>
</dbReference>
<evidence type="ECO:0000256" key="6">
    <source>
        <dbReference type="ARBA" id="ARBA00022842"/>
    </source>
</evidence>
<dbReference type="SMART" id="SM00861">
    <property type="entry name" value="Transket_pyr"/>
    <property type="match status" value="1"/>
</dbReference>
<dbReference type="Pfam" id="PF02780">
    <property type="entry name" value="Transketolase_C"/>
    <property type="match status" value="1"/>
</dbReference>
<keyword evidence="8 10" id="KW-0786">Thiamine pyrophosphate</keyword>
<dbReference type="GO" id="GO:0019288">
    <property type="term" value="P:isopentenyl diphosphate biosynthetic process, methylerythritol 4-phosphate pathway"/>
    <property type="evidence" value="ECO:0007669"/>
    <property type="project" value="TreeGrafter"/>
</dbReference>
<dbReference type="InterPro" id="IPR049557">
    <property type="entry name" value="Transketolase_CS"/>
</dbReference>
<feature type="binding site" evidence="10">
    <location>
        <position position="175"/>
    </location>
    <ligand>
        <name>Mg(2+)</name>
        <dbReference type="ChEBI" id="CHEBI:18420"/>
    </ligand>
</feature>
<evidence type="ECO:0000256" key="2">
    <source>
        <dbReference type="ARBA" id="ARBA00011081"/>
    </source>
</evidence>
<dbReference type="InterPro" id="IPR009014">
    <property type="entry name" value="Transketo_C/PFOR_II"/>
</dbReference>
<feature type="binding site" evidence="10">
    <location>
        <begin position="115"/>
        <end position="117"/>
    </location>
    <ligand>
        <name>thiamine diphosphate</name>
        <dbReference type="ChEBI" id="CHEBI:58937"/>
    </ligand>
</feature>
<dbReference type="CDD" id="cd02007">
    <property type="entry name" value="TPP_DXS"/>
    <property type="match status" value="1"/>
</dbReference>
<evidence type="ECO:0000313" key="13">
    <source>
        <dbReference type="Proteomes" id="UP000002730"/>
    </source>
</evidence>
<keyword evidence="9 10" id="KW-0414">Isoprene biosynthesis</keyword>
<keyword evidence="7 10" id="KW-0784">Thiamine biosynthesis</keyword>
<dbReference type="PROSITE" id="PS00801">
    <property type="entry name" value="TRANSKETOLASE_1"/>
    <property type="match status" value="1"/>
</dbReference>
<dbReference type="SUPFAM" id="SSF52518">
    <property type="entry name" value="Thiamin diphosphate-binding fold (THDP-binding)"/>
    <property type="match status" value="2"/>
</dbReference>
<evidence type="ECO:0000256" key="10">
    <source>
        <dbReference type="HAMAP-Rule" id="MF_00315"/>
    </source>
</evidence>
<comment type="cofactor">
    <cofactor evidence="10">
        <name>thiamine diphosphate</name>
        <dbReference type="ChEBI" id="CHEBI:58937"/>
    </cofactor>
    <text evidence="10">Binds 1 thiamine pyrophosphate per subunit.</text>
</comment>
<feature type="binding site" evidence="10">
    <location>
        <position position="74"/>
    </location>
    <ligand>
        <name>thiamine diphosphate</name>
        <dbReference type="ChEBI" id="CHEBI:58937"/>
    </ligand>
</feature>
<comment type="pathway">
    <text evidence="1 10">Metabolic intermediate biosynthesis; 1-deoxy-D-xylulose 5-phosphate biosynthesis; 1-deoxy-D-xylulose 5-phosphate from D-glyceraldehyde 3-phosphate and pyruvate: step 1/1.</text>
</comment>
<keyword evidence="5 10" id="KW-0479">Metal-binding</keyword>
<dbReference type="Gene3D" id="3.40.50.970">
    <property type="match status" value="2"/>
</dbReference>
<dbReference type="KEGG" id="ccb:Clocel_1937"/>
<feature type="binding site" evidence="10">
    <location>
        <begin position="147"/>
        <end position="148"/>
    </location>
    <ligand>
        <name>thiamine diphosphate</name>
        <dbReference type="ChEBI" id="CHEBI:58937"/>
    </ligand>
</feature>
<dbReference type="PANTHER" id="PTHR43322">
    <property type="entry name" value="1-D-DEOXYXYLULOSE 5-PHOSPHATE SYNTHASE-RELATED"/>
    <property type="match status" value="1"/>
</dbReference>
<dbReference type="InterPro" id="IPR005477">
    <property type="entry name" value="Dxylulose-5-P_synthase"/>
</dbReference>
<evidence type="ECO:0000256" key="1">
    <source>
        <dbReference type="ARBA" id="ARBA00004980"/>
    </source>
</evidence>
<dbReference type="HOGENOM" id="CLU_009227_1_4_9"/>
<keyword evidence="13" id="KW-1185">Reference proteome</keyword>
<dbReference type="GO" id="GO:0030976">
    <property type="term" value="F:thiamine pyrophosphate binding"/>
    <property type="evidence" value="ECO:0007669"/>
    <property type="project" value="UniProtKB-UniRule"/>
</dbReference>
<comment type="subunit">
    <text evidence="3 10">Homodimer.</text>
</comment>
<feature type="binding site" evidence="10">
    <location>
        <position position="175"/>
    </location>
    <ligand>
        <name>thiamine diphosphate</name>
        <dbReference type="ChEBI" id="CHEBI:58937"/>
    </ligand>
</feature>
<feature type="binding site" evidence="10">
    <location>
        <position position="285"/>
    </location>
    <ligand>
        <name>thiamine diphosphate</name>
        <dbReference type="ChEBI" id="CHEBI:58937"/>
    </ligand>
</feature>
<feature type="domain" description="Transketolase-like pyrimidine-binding" evidence="11">
    <location>
        <begin position="314"/>
        <end position="477"/>
    </location>
</feature>
<keyword evidence="6 10" id="KW-0460">Magnesium</keyword>
<dbReference type="UniPathway" id="UPA00064">
    <property type="reaction ID" value="UER00091"/>
</dbReference>
<dbReference type="PROSITE" id="PS00802">
    <property type="entry name" value="TRANSKETOLASE_2"/>
    <property type="match status" value="1"/>
</dbReference>
<dbReference type="GO" id="GO:0016114">
    <property type="term" value="P:terpenoid biosynthetic process"/>
    <property type="evidence" value="ECO:0007669"/>
    <property type="project" value="UniProtKB-UniRule"/>
</dbReference>
<dbReference type="GO" id="GO:0009228">
    <property type="term" value="P:thiamine biosynthetic process"/>
    <property type="evidence" value="ECO:0007669"/>
    <property type="project" value="UniProtKB-UniRule"/>
</dbReference>
<comment type="similarity">
    <text evidence="2 10">Belongs to the transketolase family. DXPS subfamily.</text>
</comment>
<accession>D9SLV0</accession>
<organism evidence="12 13">
    <name type="scientific">Clostridium cellulovorans (strain ATCC 35296 / DSM 3052 / OCM 3 / 743B)</name>
    <dbReference type="NCBI Taxonomy" id="573061"/>
    <lineage>
        <taxon>Bacteria</taxon>
        <taxon>Bacillati</taxon>
        <taxon>Bacillota</taxon>
        <taxon>Clostridia</taxon>
        <taxon>Eubacteriales</taxon>
        <taxon>Clostridiaceae</taxon>
        <taxon>Clostridium</taxon>
    </lineage>
</organism>
<dbReference type="GO" id="GO:0008661">
    <property type="term" value="F:1-deoxy-D-xylulose-5-phosphate synthase activity"/>
    <property type="evidence" value="ECO:0007669"/>
    <property type="project" value="UniProtKB-UniRule"/>
</dbReference>
<comment type="catalytic activity">
    <reaction evidence="10">
        <text>D-glyceraldehyde 3-phosphate + pyruvate + H(+) = 1-deoxy-D-xylulose 5-phosphate + CO2</text>
        <dbReference type="Rhea" id="RHEA:12605"/>
        <dbReference type="ChEBI" id="CHEBI:15361"/>
        <dbReference type="ChEBI" id="CHEBI:15378"/>
        <dbReference type="ChEBI" id="CHEBI:16526"/>
        <dbReference type="ChEBI" id="CHEBI:57792"/>
        <dbReference type="ChEBI" id="CHEBI:59776"/>
        <dbReference type="EC" id="2.2.1.7"/>
    </reaction>
</comment>
<dbReference type="eggNOG" id="COG1154">
    <property type="taxonomic scope" value="Bacteria"/>
</dbReference>
<name>D9SLV0_CLOC7</name>
<protein>
    <recommendedName>
        <fullName evidence="10">1-deoxy-D-xylulose-5-phosphate synthase</fullName>
        <ecNumber evidence="10">2.2.1.7</ecNumber>
    </recommendedName>
    <alternativeName>
        <fullName evidence="10">1-deoxyxylulose-5-phosphate synthase</fullName>
        <shortName evidence="10">DXP synthase</shortName>
        <shortName evidence="10">DXPS</shortName>
    </alternativeName>
</protein>
<proteinExistence type="inferred from homology"/>
<dbReference type="CDD" id="cd07033">
    <property type="entry name" value="TPP_PYR_DXS_TK_like"/>
    <property type="match status" value="1"/>
</dbReference>
<feature type="binding site" evidence="10">
    <location>
        <position position="146"/>
    </location>
    <ligand>
        <name>Mg(2+)</name>
        <dbReference type="ChEBI" id="CHEBI:18420"/>
    </ligand>
</feature>
<dbReference type="EC" id="2.2.1.7" evidence="10"/>
<evidence type="ECO:0000256" key="7">
    <source>
        <dbReference type="ARBA" id="ARBA00022977"/>
    </source>
</evidence>
<dbReference type="PANTHER" id="PTHR43322:SF5">
    <property type="entry name" value="1-DEOXY-D-XYLULOSE-5-PHOSPHATE SYNTHASE, CHLOROPLASTIC"/>
    <property type="match status" value="1"/>
</dbReference>